<proteinExistence type="predicted"/>
<evidence type="ECO:0000313" key="2">
    <source>
        <dbReference type="Proteomes" id="UP001219525"/>
    </source>
</evidence>
<dbReference type="AlphaFoldDB" id="A0AAD7E5Y8"/>
<keyword evidence="2" id="KW-1185">Reference proteome</keyword>
<organism evidence="1 2">
    <name type="scientific">Mycena pura</name>
    <dbReference type="NCBI Taxonomy" id="153505"/>
    <lineage>
        <taxon>Eukaryota</taxon>
        <taxon>Fungi</taxon>
        <taxon>Dikarya</taxon>
        <taxon>Basidiomycota</taxon>
        <taxon>Agaricomycotina</taxon>
        <taxon>Agaricomycetes</taxon>
        <taxon>Agaricomycetidae</taxon>
        <taxon>Agaricales</taxon>
        <taxon>Marasmiineae</taxon>
        <taxon>Mycenaceae</taxon>
        <taxon>Mycena</taxon>
    </lineage>
</organism>
<sequence length="164" mass="16800">MIKPTLRVQRELKDSVFQPERIVEPVSASAAVIAAANIAAATNITAANIATRGTTPGRGLARAQAGPGLEFQKARALGLKPGGSPVCLTQTGMDPVGPEARALGLCRARLGLGPGLGVFTSPSPPKPGPDPGWARAAGPDGPLLAVTFGLRNTDIGVQYFSFKH</sequence>
<gene>
    <name evidence="1" type="ORF">GGX14DRAFT_581457</name>
</gene>
<reference evidence="1" key="1">
    <citation type="submission" date="2023-03" db="EMBL/GenBank/DDBJ databases">
        <title>Massive genome expansion in bonnet fungi (Mycena s.s.) driven by repeated elements and novel gene families across ecological guilds.</title>
        <authorList>
            <consortium name="Lawrence Berkeley National Laboratory"/>
            <person name="Harder C.B."/>
            <person name="Miyauchi S."/>
            <person name="Viragh M."/>
            <person name="Kuo A."/>
            <person name="Thoen E."/>
            <person name="Andreopoulos B."/>
            <person name="Lu D."/>
            <person name="Skrede I."/>
            <person name="Drula E."/>
            <person name="Henrissat B."/>
            <person name="Morin E."/>
            <person name="Kohler A."/>
            <person name="Barry K."/>
            <person name="LaButti K."/>
            <person name="Morin E."/>
            <person name="Salamov A."/>
            <person name="Lipzen A."/>
            <person name="Mereny Z."/>
            <person name="Hegedus B."/>
            <person name="Baldrian P."/>
            <person name="Stursova M."/>
            <person name="Weitz H."/>
            <person name="Taylor A."/>
            <person name="Grigoriev I.V."/>
            <person name="Nagy L.G."/>
            <person name="Martin F."/>
            <person name="Kauserud H."/>
        </authorList>
    </citation>
    <scope>NUCLEOTIDE SEQUENCE</scope>
    <source>
        <strain evidence="1">9144</strain>
    </source>
</reference>
<dbReference type="EMBL" id="JARJCW010000001">
    <property type="protein sequence ID" value="KAJ7229851.1"/>
    <property type="molecule type" value="Genomic_DNA"/>
</dbReference>
<name>A0AAD7E5Y8_9AGAR</name>
<dbReference type="Proteomes" id="UP001219525">
    <property type="component" value="Unassembled WGS sequence"/>
</dbReference>
<evidence type="ECO:0000313" key="1">
    <source>
        <dbReference type="EMBL" id="KAJ7229851.1"/>
    </source>
</evidence>
<protein>
    <submittedName>
        <fullName evidence="1">Uncharacterized protein</fullName>
    </submittedName>
</protein>
<accession>A0AAD7E5Y8</accession>
<comment type="caution">
    <text evidence="1">The sequence shown here is derived from an EMBL/GenBank/DDBJ whole genome shotgun (WGS) entry which is preliminary data.</text>
</comment>